<evidence type="ECO:0008006" key="4">
    <source>
        <dbReference type="Google" id="ProtNLM"/>
    </source>
</evidence>
<gene>
    <name evidence="2" type="ORF">BCY89_20825</name>
</gene>
<dbReference type="RefSeq" id="WP_120332988.1">
    <property type="nucleotide sequence ID" value="NZ_MCAQ01000002.1"/>
</dbReference>
<dbReference type="AlphaFoldDB" id="A0A420G6V4"/>
<evidence type="ECO:0000313" key="3">
    <source>
        <dbReference type="Proteomes" id="UP000286402"/>
    </source>
</evidence>
<comment type="caution">
    <text evidence="2">The sequence shown here is derived from an EMBL/GenBank/DDBJ whole genome shotgun (WGS) entry which is preliminary data.</text>
</comment>
<dbReference type="Proteomes" id="UP000286402">
    <property type="component" value="Unassembled WGS sequence"/>
</dbReference>
<dbReference type="EMBL" id="MCAQ01000002">
    <property type="protein sequence ID" value="RKF40890.1"/>
    <property type="molecule type" value="Genomic_DNA"/>
</dbReference>
<proteinExistence type="predicted"/>
<evidence type="ECO:0000313" key="2">
    <source>
        <dbReference type="EMBL" id="RKF40890.1"/>
    </source>
</evidence>
<evidence type="ECO:0000256" key="1">
    <source>
        <dbReference type="SAM" id="SignalP"/>
    </source>
</evidence>
<name>A0A420G6V4_9SPHI</name>
<organism evidence="2 3">
    <name type="scientific">Sphingobacterium siyangense</name>
    <dbReference type="NCBI Taxonomy" id="459529"/>
    <lineage>
        <taxon>Bacteria</taxon>
        <taxon>Pseudomonadati</taxon>
        <taxon>Bacteroidota</taxon>
        <taxon>Sphingobacteriia</taxon>
        <taxon>Sphingobacteriales</taxon>
        <taxon>Sphingobacteriaceae</taxon>
        <taxon>Sphingobacterium</taxon>
    </lineage>
</organism>
<feature type="signal peptide" evidence="1">
    <location>
        <begin position="1"/>
        <end position="21"/>
    </location>
</feature>
<keyword evidence="3" id="KW-1185">Reference proteome</keyword>
<protein>
    <recommendedName>
        <fullName evidence="4">DUF4836 family protein</fullName>
    </recommendedName>
</protein>
<reference evidence="2 3" key="1">
    <citation type="submission" date="2016-07" db="EMBL/GenBank/DDBJ databases">
        <title>Genome analysis of Sphingobacterium siyangense T12B17.</title>
        <authorList>
            <person name="Xu D."/>
            <person name="Su Y."/>
            <person name="Zheng S."/>
        </authorList>
    </citation>
    <scope>NUCLEOTIDE SEQUENCE [LARGE SCALE GENOMIC DNA]</scope>
    <source>
        <strain evidence="2 3">T12B17</strain>
    </source>
</reference>
<keyword evidence="1" id="KW-0732">Signal</keyword>
<accession>A0A420G6V4</accession>
<sequence length="658" mass="73632">MKSKIILVGLACLSFGTSVKAQDLIKQIPEDAEMIAAFNVKDIVQKANANKLNELLQKAGFFEKSGISASNDIKNLGVDLSQTAYFYTRKTDSISFTEFIFSLNNRGQFEKLLHEAGEPKAFANGYTSIGLKAGSMLVYNDRVARFISATTNTTFLDNDSIASRYGIKKVDYVARPADDEDAWADTTVAAVDSVAEVWDEDEKPLAVPVAPPVAIAVEPDTIAAAATEVLPPVVDIAGVDAVEMHDPSYYDSLYTAYEDQNRKNDSIRNSLRDKWLLNEVTRLLSGSYKSLSITDQAKVLKNLGLVRLYVPRVEDLYRGLMPYTTSLPYYYMGIKLDKFKTGYQDGLLDLVQEGNVLKLKGSVGLDKALAEMTKRMYARKPNSKFSKYLTDKTLGFFNVNINSEAYLREMPAYMAKYYSGLLGPQQDVVEWGLMALEIALDEKAIAQVMPGDHLVVVNGLRKFKKDYIDYTYDDDYNATEVKKTKEETLPVFIWMFTSKDQRLIKKGLDMAVSKQVGQVYDGIYAFSKQKAKDFPMYVLLKEDLVMVSNDSLSLNDIRQNKMNAPANKDFVKLMKQKKMSAAIDLQKLPTMLKEMGVTPGKQWETTLEQLNQYGSTAITSKGVVGNRAEVEMSTRLPQTNDGAISYLLDQILVELNKK</sequence>
<feature type="chain" id="PRO_5019476770" description="DUF4836 family protein" evidence="1">
    <location>
        <begin position="22"/>
        <end position="658"/>
    </location>
</feature>